<proteinExistence type="predicted"/>
<reference evidence="1 2" key="2">
    <citation type="journal article" date="2022" name="Mol. Ecol. Resour.">
        <title>The genomes of chicory, endive, great burdock and yacon provide insights into Asteraceae paleo-polyploidization history and plant inulin production.</title>
        <authorList>
            <person name="Fan W."/>
            <person name="Wang S."/>
            <person name="Wang H."/>
            <person name="Wang A."/>
            <person name="Jiang F."/>
            <person name="Liu H."/>
            <person name="Zhao H."/>
            <person name="Xu D."/>
            <person name="Zhang Y."/>
        </authorList>
    </citation>
    <scope>NUCLEOTIDE SEQUENCE [LARGE SCALE GENOMIC DNA]</scope>
    <source>
        <strain evidence="2">cv. Punajuju</strain>
        <tissue evidence="1">Leaves</tissue>
    </source>
</reference>
<gene>
    <name evidence="1" type="ORF">L2E82_20230</name>
</gene>
<accession>A0ACB9DT36</accession>
<evidence type="ECO:0000313" key="1">
    <source>
        <dbReference type="EMBL" id="KAI3749616.1"/>
    </source>
</evidence>
<reference evidence="2" key="1">
    <citation type="journal article" date="2022" name="Mol. Ecol. Resour.">
        <title>The genomes of chicory, endive, great burdock and yacon provide insights into Asteraceae palaeo-polyploidization history and plant inulin production.</title>
        <authorList>
            <person name="Fan W."/>
            <person name="Wang S."/>
            <person name="Wang H."/>
            <person name="Wang A."/>
            <person name="Jiang F."/>
            <person name="Liu H."/>
            <person name="Zhao H."/>
            <person name="Xu D."/>
            <person name="Zhang Y."/>
        </authorList>
    </citation>
    <scope>NUCLEOTIDE SEQUENCE [LARGE SCALE GENOMIC DNA]</scope>
    <source>
        <strain evidence="2">cv. Punajuju</strain>
    </source>
</reference>
<dbReference type="Proteomes" id="UP001055811">
    <property type="component" value="Linkage Group LG04"/>
</dbReference>
<protein>
    <submittedName>
        <fullName evidence="1">Uncharacterized protein</fullName>
    </submittedName>
</protein>
<keyword evidence="2" id="KW-1185">Reference proteome</keyword>
<evidence type="ECO:0000313" key="2">
    <source>
        <dbReference type="Proteomes" id="UP001055811"/>
    </source>
</evidence>
<sequence length="883" mass="96998">MASETHSSGQWLDPDSGSAILKDGVVVGKSSNNNNNNISLRTGEEFSMEFLQDRGTRRIPNGHDTNMNHDKMTASKSDVSGHPGFNEISGMLGLQRTEPVIPADNISAKAPLSMASAPIINSIPSVPHRASGSGVGNDSQRGKIKFLCSSGGKVLPRPSDGKLRYVGGETHIFSIQKNISFDELVKRTSEFFNQPHTIKYQLPGEDLDALISVSSDEDLQNMIEEYNGLESSSRLRIFLIPLTESESTITIEANSIPPNNPDYQYVAAVNGIVDDCLNNSNATSSLFTSPISVPQNDLNNDPVSDSIEIPILKGRAFHSENRILPPSDPVNLYVGPNGSQLGIPHAFSDPQLQERGSTSAFGSQDGSNFPSTLTFPPPPLPSELTSSYFQGNSVDQNDNFHHPQILFEMPNLNPVSLNKVHEDVKEDLNKNVGLQNGLDGNSPFGNYNNISDADKSLNDLLSHLSDSLVKPQSSHQKELNGKNPILIDAPGSKLPDESLMQIPTTGGEFIKEVNLIDDNFGYTEHKAAEMGHEESQNKIQLELNDPLVAVNDVTEAEDNLTNSVIEDAGTETGSNDGPFNNALIAEMEADMYGLQIIKNAELEELRELGSGTYGTVYHGRWRGSDVAIKRIKKSCFSGRSSEQERLTNDFWREARILSNLHHPNVVAFYGVVPDGAGGTLATVTEFMTHGSLRNVLIKKDRSLDRRRKLIIAMDAAFGMEYLHLKNIVHFDLKCDNLLVNMRDPQRPICKVGDFGLSRIKRNTLVSGGVRGTLPWMAPELLNGSTTRVSEKVDVFSFGITMWEILTGEEPYANMHCGAIIGGIVKDTLRPTIPERCDPEWRKLMEQCWSADPAIRPSFTEITHRLRFMSKALQANGNKKGQQV</sequence>
<name>A0ACB9DT36_CICIN</name>
<organism evidence="1 2">
    <name type="scientific">Cichorium intybus</name>
    <name type="common">Chicory</name>
    <dbReference type="NCBI Taxonomy" id="13427"/>
    <lineage>
        <taxon>Eukaryota</taxon>
        <taxon>Viridiplantae</taxon>
        <taxon>Streptophyta</taxon>
        <taxon>Embryophyta</taxon>
        <taxon>Tracheophyta</taxon>
        <taxon>Spermatophyta</taxon>
        <taxon>Magnoliopsida</taxon>
        <taxon>eudicotyledons</taxon>
        <taxon>Gunneridae</taxon>
        <taxon>Pentapetalae</taxon>
        <taxon>asterids</taxon>
        <taxon>campanulids</taxon>
        <taxon>Asterales</taxon>
        <taxon>Asteraceae</taxon>
        <taxon>Cichorioideae</taxon>
        <taxon>Cichorieae</taxon>
        <taxon>Cichoriinae</taxon>
        <taxon>Cichorium</taxon>
    </lineage>
</organism>
<comment type="caution">
    <text evidence="1">The sequence shown here is derived from an EMBL/GenBank/DDBJ whole genome shotgun (WGS) entry which is preliminary data.</text>
</comment>
<dbReference type="EMBL" id="CM042012">
    <property type="protein sequence ID" value="KAI3749616.1"/>
    <property type="molecule type" value="Genomic_DNA"/>
</dbReference>